<gene>
    <name evidence="2" type="ORF">SAMN04487944_116100</name>
</gene>
<evidence type="ECO:0000313" key="3">
    <source>
        <dbReference type="Proteomes" id="UP000199687"/>
    </source>
</evidence>
<dbReference type="Gene3D" id="3.10.450.50">
    <property type="match status" value="1"/>
</dbReference>
<evidence type="ECO:0000313" key="2">
    <source>
        <dbReference type="EMBL" id="SES05923.1"/>
    </source>
</evidence>
<feature type="region of interest" description="Disordered" evidence="1">
    <location>
        <begin position="354"/>
        <end position="394"/>
    </location>
</feature>
<dbReference type="Pfam" id="PF02810">
    <property type="entry name" value="SEC-C"/>
    <property type="match status" value="1"/>
</dbReference>
<dbReference type="PANTHER" id="PTHR33747:SF1">
    <property type="entry name" value="ADENYLATE CYCLASE-ASSOCIATED CAP C-TERMINAL DOMAIN-CONTAINING PROTEIN"/>
    <property type="match status" value="1"/>
</dbReference>
<sequence>MDKEMMQVLEAMDSWDKELYKKEQKKYWSPIKVPFQLSEALTGLTKNELDMIRKKLGIKNASQLKKADLAALLTEKIPEYIEQQYHFWDSDMLDTITSLAKNNGIKSVSNINVEFFRDRGLAFTGIVNDKKIIALPSDLIPAVQRLKENQLARKVCQRNSEWRKLTYGLLHYYGALESHQMVDLLEKYTDKPLDFMAYFKAIDEMNSYYEDIVIDLNGFSDLLAENPQWILAEQKKRKDLPFYPFTKAQILEANQPFFIERNVSYRRFVKFLTRNFDIGKEAADELVEECVWDTKEGKSPNEVMRHLTEVLIFDRIEDVHAVMDHLMELMNNTREWALKGHTSEELRPIDTAGMRPFPGSMQQQNKQETVRKVGRNEPCPCGSGKKYKKCCGKS</sequence>
<evidence type="ECO:0000256" key="1">
    <source>
        <dbReference type="SAM" id="MobiDB-lite"/>
    </source>
</evidence>
<dbReference type="InterPro" id="IPR004027">
    <property type="entry name" value="SEC_C_motif"/>
</dbReference>
<organism evidence="2 3">
    <name type="scientific">Gracilibacillus ureilyticus</name>
    <dbReference type="NCBI Taxonomy" id="531814"/>
    <lineage>
        <taxon>Bacteria</taxon>
        <taxon>Bacillati</taxon>
        <taxon>Bacillota</taxon>
        <taxon>Bacilli</taxon>
        <taxon>Bacillales</taxon>
        <taxon>Bacillaceae</taxon>
        <taxon>Gracilibacillus</taxon>
    </lineage>
</organism>
<dbReference type="RefSeq" id="WP_089742602.1">
    <property type="nucleotide sequence ID" value="NZ_FOGL01000016.1"/>
</dbReference>
<keyword evidence="3" id="KW-1185">Reference proteome</keyword>
<dbReference type="PANTHER" id="PTHR33747">
    <property type="entry name" value="UPF0225 PROTEIN SCO1677"/>
    <property type="match status" value="1"/>
</dbReference>
<dbReference type="OrthoDB" id="9814022at2"/>
<feature type="compositionally biased region" description="Basic residues" evidence="1">
    <location>
        <begin position="385"/>
        <end position="394"/>
    </location>
</feature>
<dbReference type="Proteomes" id="UP000199687">
    <property type="component" value="Unassembled WGS sequence"/>
</dbReference>
<name>A0A1H9UA06_9BACI</name>
<dbReference type="EMBL" id="FOGL01000016">
    <property type="protein sequence ID" value="SES05923.1"/>
    <property type="molecule type" value="Genomic_DNA"/>
</dbReference>
<dbReference type="AlphaFoldDB" id="A0A1H9UA06"/>
<reference evidence="2 3" key="1">
    <citation type="submission" date="2016-10" db="EMBL/GenBank/DDBJ databases">
        <authorList>
            <person name="de Groot N.N."/>
        </authorList>
    </citation>
    <scope>NUCLEOTIDE SEQUENCE [LARGE SCALE GENOMIC DNA]</scope>
    <source>
        <strain evidence="2 3">CGMCC 1.7727</strain>
    </source>
</reference>
<proteinExistence type="predicted"/>
<dbReference type="SUPFAM" id="SSF103642">
    <property type="entry name" value="Sec-C motif"/>
    <property type="match status" value="1"/>
</dbReference>
<dbReference type="STRING" id="531814.SAMN04487944_116100"/>
<accession>A0A1H9UA06</accession>
<protein>
    <submittedName>
        <fullName evidence="2">SEC-C motif-containing protein</fullName>
    </submittedName>
</protein>